<dbReference type="CDD" id="cd05013">
    <property type="entry name" value="SIS_RpiR"/>
    <property type="match status" value="1"/>
</dbReference>
<dbReference type="GO" id="GO:0003677">
    <property type="term" value="F:DNA binding"/>
    <property type="evidence" value="ECO:0007669"/>
    <property type="project" value="UniProtKB-KW"/>
</dbReference>
<dbReference type="InterPro" id="IPR009057">
    <property type="entry name" value="Homeodomain-like_sf"/>
</dbReference>
<feature type="domain" description="SIS" evidence="5">
    <location>
        <begin position="126"/>
        <end position="266"/>
    </location>
</feature>
<dbReference type="Gene3D" id="3.40.50.10490">
    <property type="entry name" value="Glucose-6-phosphate isomerase like protein, domain 1"/>
    <property type="match status" value="1"/>
</dbReference>
<evidence type="ECO:0000259" key="5">
    <source>
        <dbReference type="PROSITE" id="PS51464"/>
    </source>
</evidence>
<dbReference type="InterPro" id="IPR046348">
    <property type="entry name" value="SIS_dom_sf"/>
</dbReference>
<dbReference type="PANTHER" id="PTHR30514:SF1">
    <property type="entry name" value="HTH-TYPE TRANSCRIPTIONAL REGULATOR HEXR-RELATED"/>
    <property type="match status" value="1"/>
</dbReference>
<dbReference type="EMBL" id="JACRSQ010000007">
    <property type="protein sequence ID" value="MBC8543140.1"/>
    <property type="molecule type" value="Genomic_DNA"/>
</dbReference>
<dbReference type="GO" id="GO:1901135">
    <property type="term" value="P:carbohydrate derivative metabolic process"/>
    <property type="evidence" value="ECO:0007669"/>
    <property type="project" value="InterPro"/>
</dbReference>
<dbReference type="GO" id="GO:0097367">
    <property type="term" value="F:carbohydrate derivative binding"/>
    <property type="evidence" value="ECO:0007669"/>
    <property type="project" value="InterPro"/>
</dbReference>
<dbReference type="InterPro" id="IPR036388">
    <property type="entry name" value="WH-like_DNA-bd_sf"/>
</dbReference>
<dbReference type="Pfam" id="PF01418">
    <property type="entry name" value="HTH_6"/>
    <property type="match status" value="1"/>
</dbReference>
<dbReference type="SUPFAM" id="SSF53697">
    <property type="entry name" value="SIS domain"/>
    <property type="match status" value="1"/>
</dbReference>
<comment type="caution">
    <text evidence="6">The sequence shown here is derived from an EMBL/GenBank/DDBJ whole genome shotgun (WGS) entry which is preliminary data.</text>
</comment>
<proteinExistence type="predicted"/>
<dbReference type="SUPFAM" id="SSF46689">
    <property type="entry name" value="Homeodomain-like"/>
    <property type="match status" value="1"/>
</dbReference>
<feature type="domain" description="HTH rpiR-type" evidence="4">
    <location>
        <begin position="2"/>
        <end position="78"/>
    </location>
</feature>
<dbReference type="RefSeq" id="WP_177720345.1">
    <property type="nucleotide sequence ID" value="NZ_JACRSQ010000007.1"/>
</dbReference>
<dbReference type="Gene3D" id="1.10.10.10">
    <property type="entry name" value="Winged helix-like DNA-binding domain superfamily/Winged helix DNA-binding domain"/>
    <property type="match status" value="1"/>
</dbReference>
<dbReference type="PANTHER" id="PTHR30514">
    <property type="entry name" value="GLUCOKINASE"/>
    <property type="match status" value="1"/>
</dbReference>
<keyword evidence="2" id="KW-0238">DNA-binding</keyword>
<name>A0A926I1C4_9FIRM</name>
<dbReference type="AlphaFoldDB" id="A0A926I1C4"/>
<keyword evidence="7" id="KW-1185">Reference proteome</keyword>
<dbReference type="Proteomes" id="UP000657006">
    <property type="component" value="Unassembled WGS sequence"/>
</dbReference>
<evidence type="ECO:0000313" key="6">
    <source>
        <dbReference type="EMBL" id="MBC8543140.1"/>
    </source>
</evidence>
<dbReference type="InterPro" id="IPR000281">
    <property type="entry name" value="HTH_RpiR"/>
</dbReference>
<evidence type="ECO:0000256" key="3">
    <source>
        <dbReference type="ARBA" id="ARBA00023163"/>
    </source>
</evidence>
<evidence type="ECO:0000313" key="7">
    <source>
        <dbReference type="Proteomes" id="UP000657006"/>
    </source>
</evidence>
<dbReference type="PROSITE" id="PS51071">
    <property type="entry name" value="HTH_RPIR"/>
    <property type="match status" value="1"/>
</dbReference>
<gene>
    <name evidence="6" type="ORF">H8730_06255</name>
</gene>
<protein>
    <submittedName>
        <fullName evidence="6">MurR/RpiR family transcriptional regulator</fullName>
    </submittedName>
</protein>
<dbReference type="Pfam" id="PF01380">
    <property type="entry name" value="SIS"/>
    <property type="match status" value="1"/>
</dbReference>
<evidence type="ECO:0000259" key="4">
    <source>
        <dbReference type="PROSITE" id="PS51071"/>
    </source>
</evidence>
<dbReference type="InterPro" id="IPR001347">
    <property type="entry name" value="SIS_dom"/>
</dbReference>
<keyword evidence="1" id="KW-0805">Transcription regulation</keyword>
<dbReference type="InterPro" id="IPR047640">
    <property type="entry name" value="RpiR-like"/>
</dbReference>
<reference evidence="6" key="1">
    <citation type="submission" date="2020-08" db="EMBL/GenBank/DDBJ databases">
        <title>Genome public.</title>
        <authorList>
            <person name="Liu C."/>
            <person name="Sun Q."/>
        </authorList>
    </citation>
    <scope>NUCLEOTIDE SEQUENCE</scope>
    <source>
        <strain evidence="6">NSJ-32</strain>
    </source>
</reference>
<accession>A0A926I1C4</accession>
<evidence type="ECO:0000256" key="1">
    <source>
        <dbReference type="ARBA" id="ARBA00023015"/>
    </source>
</evidence>
<dbReference type="InterPro" id="IPR035472">
    <property type="entry name" value="RpiR-like_SIS"/>
</dbReference>
<organism evidence="6 7">
    <name type="scientific">Bianquea renquensis</name>
    <dbReference type="NCBI Taxonomy" id="2763661"/>
    <lineage>
        <taxon>Bacteria</taxon>
        <taxon>Bacillati</taxon>
        <taxon>Bacillota</taxon>
        <taxon>Clostridia</taxon>
        <taxon>Eubacteriales</taxon>
        <taxon>Bianqueaceae</taxon>
        <taxon>Bianquea</taxon>
    </lineage>
</organism>
<dbReference type="GO" id="GO:0003700">
    <property type="term" value="F:DNA-binding transcription factor activity"/>
    <property type="evidence" value="ECO:0007669"/>
    <property type="project" value="InterPro"/>
</dbReference>
<dbReference type="PROSITE" id="PS51464">
    <property type="entry name" value="SIS"/>
    <property type="match status" value="1"/>
</dbReference>
<sequence>MAGIILRVTELLEFFNPSERKVAAYILDQQQKVVGMTVGELAEQSQTNKATIIRFCKKVGCSGYRDFSIQLAAELAVTQNHSQEEEYTDVRVGDDIGSIMKNVCANNVRAIEDSLLLLDSAVVQQAVDMLIAAHRVNVYGIGASGVAAQDMQQKFVRINKNCAAYEDSHMQLTSAANLNPGEVAVILSWSGETKEMIEVAKMAKKNQAGIITITRYGQNPLCEYADVKLFLSSPETSIRCGAMSSRIVQMTMIDILFSCLVSQDYHNVRRYLERTRQEVHKNWADKEKNK</sequence>
<keyword evidence="3" id="KW-0804">Transcription</keyword>
<evidence type="ECO:0000256" key="2">
    <source>
        <dbReference type="ARBA" id="ARBA00023125"/>
    </source>
</evidence>